<dbReference type="EMBL" id="AGNL01013684">
    <property type="protein sequence ID" value="EJK67094.1"/>
    <property type="molecule type" value="Genomic_DNA"/>
</dbReference>
<feature type="transmembrane region" description="Helical" evidence="1">
    <location>
        <begin position="132"/>
        <end position="154"/>
    </location>
</feature>
<dbReference type="PANTHER" id="PTHR36974">
    <property type="entry name" value="MEMBRANE PROTEIN-RELATED"/>
    <property type="match status" value="1"/>
</dbReference>
<feature type="transmembrane region" description="Helical" evidence="1">
    <location>
        <begin position="262"/>
        <end position="279"/>
    </location>
</feature>
<feature type="non-terminal residue" evidence="2">
    <location>
        <position position="1"/>
    </location>
</feature>
<protein>
    <submittedName>
        <fullName evidence="2">Uncharacterized protein</fullName>
    </submittedName>
</protein>
<feature type="transmembrane region" description="Helical" evidence="1">
    <location>
        <begin position="180"/>
        <end position="198"/>
    </location>
</feature>
<dbReference type="AlphaFoldDB" id="K0SQ35"/>
<dbReference type="OrthoDB" id="533393at2759"/>
<keyword evidence="1" id="KW-0812">Transmembrane</keyword>
<evidence type="ECO:0000313" key="3">
    <source>
        <dbReference type="Proteomes" id="UP000266841"/>
    </source>
</evidence>
<evidence type="ECO:0000313" key="2">
    <source>
        <dbReference type="EMBL" id="EJK67094.1"/>
    </source>
</evidence>
<dbReference type="PANTHER" id="PTHR36974:SF1">
    <property type="entry name" value="DOXX FAMILY MEMBRANE PROTEIN"/>
    <property type="match status" value="1"/>
</dbReference>
<dbReference type="Proteomes" id="UP000266841">
    <property type="component" value="Unassembled WGS sequence"/>
</dbReference>
<keyword evidence="3" id="KW-1185">Reference proteome</keyword>
<dbReference type="OMA" id="FTHGAVM"/>
<gene>
    <name evidence="2" type="ORF">THAOC_11917</name>
</gene>
<dbReference type="eggNOG" id="ENOG502S6RW">
    <property type="taxonomic scope" value="Eukaryota"/>
</dbReference>
<proteinExistence type="predicted"/>
<sequence>QSKAARLQVKPGDWLVNAFVRRLETRRHTMHRLFVPALVVLAALTHIDAFAAPRVDTSVGRATPPLSGNPMQSKSTELGASVSGIDELPLVYQSAAFLGIYGLLGVLSAQCVKFIDSASKELVGLEGWRNSFIDTSIPLVLGILYSSAGLGHFLSKEAFCDIYPAIGSWGLWYVPGSPEFHVAWTGLVEFLGGVGLVASGARSILGRDEDDDESLPLRLVQPISAAALLLLTMAVTPANIYMYTHGAVMGPDMPPLDLSFHYIRFAVQVLLLSTLWILVKDSFFYVWGDELD</sequence>
<organism evidence="2 3">
    <name type="scientific">Thalassiosira oceanica</name>
    <name type="common">Marine diatom</name>
    <dbReference type="NCBI Taxonomy" id="159749"/>
    <lineage>
        <taxon>Eukaryota</taxon>
        <taxon>Sar</taxon>
        <taxon>Stramenopiles</taxon>
        <taxon>Ochrophyta</taxon>
        <taxon>Bacillariophyta</taxon>
        <taxon>Coscinodiscophyceae</taxon>
        <taxon>Thalassiosirophycidae</taxon>
        <taxon>Thalassiosirales</taxon>
        <taxon>Thalassiosiraceae</taxon>
        <taxon>Thalassiosira</taxon>
    </lineage>
</organism>
<name>K0SQ35_THAOC</name>
<accession>K0SQ35</accession>
<evidence type="ECO:0000256" key="1">
    <source>
        <dbReference type="SAM" id="Phobius"/>
    </source>
</evidence>
<keyword evidence="1" id="KW-0472">Membrane</keyword>
<reference evidence="2 3" key="1">
    <citation type="journal article" date="2012" name="Genome Biol.">
        <title>Genome and low-iron response of an oceanic diatom adapted to chronic iron limitation.</title>
        <authorList>
            <person name="Lommer M."/>
            <person name="Specht M."/>
            <person name="Roy A.S."/>
            <person name="Kraemer L."/>
            <person name="Andreson R."/>
            <person name="Gutowska M.A."/>
            <person name="Wolf J."/>
            <person name="Bergner S.V."/>
            <person name="Schilhabel M.B."/>
            <person name="Klostermeier U.C."/>
            <person name="Beiko R.G."/>
            <person name="Rosenstiel P."/>
            <person name="Hippler M."/>
            <person name="Laroche J."/>
        </authorList>
    </citation>
    <scope>NUCLEOTIDE SEQUENCE [LARGE SCALE GENOMIC DNA]</scope>
    <source>
        <strain evidence="2 3">CCMP1005</strain>
    </source>
</reference>
<comment type="caution">
    <text evidence="2">The sequence shown here is derived from an EMBL/GenBank/DDBJ whole genome shotgun (WGS) entry which is preliminary data.</text>
</comment>
<feature type="transmembrane region" description="Helical" evidence="1">
    <location>
        <begin position="33"/>
        <end position="52"/>
    </location>
</feature>
<feature type="transmembrane region" description="Helical" evidence="1">
    <location>
        <begin position="219"/>
        <end position="242"/>
    </location>
</feature>
<feature type="transmembrane region" description="Helical" evidence="1">
    <location>
        <begin position="90"/>
        <end position="112"/>
    </location>
</feature>
<keyword evidence="1" id="KW-1133">Transmembrane helix</keyword>